<feature type="transmembrane region" description="Helical" evidence="7">
    <location>
        <begin position="252"/>
        <end position="274"/>
    </location>
</feature>
<accession>A0ABW0PC20</accession>
<keyword evidence="6 7" id="KW-0472">Membrane</keyword>
<keyword evidence="4 7" id="KW-0812">Transmembrane</keyword>
<dbReference type="Proteomes" id="UP001596060">
    <property type="component" value="Unassembled WGS sequence"/>
</dbReference>
<reference evidence="9" key="1">
    <citation type="journal article" date="2019" name="Int. J. Syst. Evol. Microbiol.">
        <title>The Global Catalogue of Microorganisms (GCM) 10K type strain sequencing project: providing services to taxonomists for standard genome sequencing and annotation.</title>
        <authorList>
            <consortium name="The Broad Institute Genomics Platform"/>
            <consortium name="The Broad Institute Genome Sequencing Center for Infectious Disease"/>
            <person name="Wu L."/>
            <person name="Ma J."/>
        </authorList>
    </citation>
    <scope>NUCLEOTIDE SEQUENCE [LARGE SCALE GENOMIC DNA]</scope>
    <source>
        <strain evidence="9">CCUG 43117</strain>
    </source>
</reference>
<feature type="transmembrane region" description="Helical" evidence="7">
    <location>
        <begin position="6"/>
        <end position="33"/>
    </location>
</feature>
<evidence type="ECO:0000313" key="9">
    <source>
        <dbReference type="Proteomes" id="UP001596060"/>
    </source>
</evidence>
<evidence type="ECO:0000256" key="1">
    <source>
        <dbReference type="ARBA" id="ARBA00004651"/>
    </source>
</evidence>
<keyword evidence="5 7" id="KW-1133">Transmembrane helix</keyword>
<feature type="transmembrane region" description="Helical" evidence="7">
    <location>
        <begin position="154"/>
        <end position="175"/>
    </location>
</feature>
<dbReference type="PANTHER" id="PTHR43141:SF4">
    <property type="entry name" value="CYTOCHROME BD2 SUBUNIT II"/>
    <property type="match status" value="1"/>
</dbReference>
<feature type="transmembrane region" description="Helical" evidence="7">
    <location>
        <begin position="223"/>
        <end position="240"/>
    </location>
</feature>
<evidence type="ECO:0000256" key="7">
    <source>
        <dbReference type="SAM" id="Phobius"/>
    </source>
</evidence>
<comment type="caution">
    <text evidence="8">The sequence shown here is derived from an EMBL/GenBank/DDBJ whole genome shotgun (WGS) entry which is preliminary data.</text>
</comment>
<feature type="transmembrane region" description="Helical" evidence="7">
    <location>
        <begin position="187"/>
        <end position="211"/>
    </location>
</feature>
<evidence type="ECO:0000256" key="2">
    <source>
        <dbReference type="ARBA" id="ARBA00007543"/>
    </source>
</evidence>
<evidence type="ECO:0000256" key="3">
    <source>
        <dbReference type="ARBA" id="ARBA00022475"/>
    </source>
</evidence>
<keyword evidence="9" id="KW-1185">Reference proteome</keyword>
<comment type="subcellular location">
    <subcellularLocation>
        <location evidence="1">Cell membrane</location>
        <topology evidence="1">Multi-pass membrane protein</topology>
    </subcellularLocation>
</comment>
<proteinExistence type="inferred from homology"/>
<feature type="transmembrane region" description="Helical" evidence="7">
    <location>
        <begin position="78"/>
        <end position="96"/>
    </location>
</feature>
<comment type="similarity">
    <text evidence="2">Belongs to the cytochrome ubiquinol oxidase subunit 2 family.</text>
</comment>
<protein>
    <submittedName>
        <fullName evidence="8">Cytochrome d ubiquinol oxidase subunit II</fullName>
    </submittedName>
</protein>
<name>A0ABW0PC20_9HYPH</name>
<evidence type="ECO:0000256" key="6">
    <source>
        <dbReference type="ARBA" id="ARBA00023136"/>
    </source>
</evidence>
<sequence length="328" mass="35755">MVEFWAAALALSILLYVLLDGFDLGVGMLFPFAPDESGRRALLAAISPVWDGNETWLVISAATLFGAFPMVFSILLPAFYLPMFLMLAGLVLRGVAFEFRHKTERLRWLWDCGFVAGSYVAAFVQGTAVGAIVLGLPIENGLYVGGVFGWASPFALLCGVGLCIGYAMIGACWIVGKGGGLLRDFGFRVLPVLIAALLVFLIVVFAHALAIELPVLHRWIERPILMIFPLIGLAAFLVLIRGVRRRDERHLFLAGATIFLAAFCTLAGSFLPYILPFTLTIEEAAAPHASLAFLFWGAGLFVLPLTLAYTAAVYFVFRGRLRSDGEYH</sequence>
<keyword evidence="3" id="KW-1003">Cell membrane</keyword>
<dbReference type="InterPro" id="IPR003317">
    <property type="entry name" value="Cyt-d_oxidase_su2"/>
</dbReference>
<gene>
    <name evidence="8" type="primary">cydB</name>
    <name evidence="8" type="ORF">ACFPN9_29720</name>
</gene>
<dbReference type="RefSeq" id="WP_377818121.1">
    <property type="nucleotide sequence ID" value="NZ_JBHSLU010000164.1"/>
</dbReference>
<feature type="transmembrane region" description="Helical" evidence="7">
    <location>
        <begin position="108"/>
        <end position="134"/>
    </location>
</feature>
<evidence type="ECO:0000256" key="5">
    <source>
        <dbReference type="ARBA" id="ARBA00022989"/>
    </source>
</evidence>
<evidence type="ECO:0000256" key="4">
    <source>
        <dbReference type="ARBA" id="ARBA00022692"/>
    </source>
</evidence>
<dbReference type="Pfam" id="PF02322">
    <property type="entry name" value="Cyt_bd_oxida_II"/>
    <property type="match status" value="1"/>
</dbReference>
<organism evidence="8 9">
    <name type="scientific">Bosea massiliensis</name>
    <dbReference type="NCBI Taxonomy" id="151419"/>
    <lineage>
        <taxon>Bacteria</taxon>
        <taxon>Pseudomonadati</taxon>
        <taxon>Pseudomonadota</taxon>
        <taxon>Alphaproteobacteria</taxon>
        <taxon>Hyphomicrobiales</taxon>
        <taxon>Boseaceae</taxon>
        <taxon>Bosea</taxon>
    </lineage>
</organism>
<feature type="transmembrane region" description="Helical" evidence="7">
    <location>
        <begin position="294"/>
        <end position="317"/>
    </location>
</feature>
<dbReference type="PANTHER" id="PTHR43141">
    <property type="entry name" value="CYTOCHROME BD2 SUBUNIT II"/>
    <property type="match status" value="1"/>
</dbReference>
<dbReference type="EMBL" id="JBHSLU010000164">
    <property type="protein sequence ID" value="MFC5509397.1"/>
    <property type="molecule type" value="Genomic_DNA"/>
</dbReference>
<dbReference type="NCBIfam" id="TIGR00203">
    <property type="entry name" value="cydB"/>
    <property type="match status" value="1"/>
</dbReference>
<evidence type="ECO:0000313" key="8">
    <source>
        <dbReference type="EMBL" id="MFC5509397.1"/>
    </source>
</evidence>